<dbReference type="Pfam" id="PF01855">
    <property type="entry name" value="POR_N"/>
    <property type="match status" value="1"/>
</dbReference>
<dbReference type="EMBL" id="DTPE01000015">
    <property type="protein sequence ID" value="HGE74577.1"/>
    <property type="molecule type" value="Genomic_DNA"/>
</dbReference>
<dbReference type="SUPFAM" id="SSF52518">
    <property type="entry name" value="Thiamin diphosphate-binding fold (THDP-binding)"/>
    <property type="match status" value="1"/>
</dbReference>
<evidence type="ECO:0000313" key="4">
    <source>
        <dbReference type="EMBL" id="HGE74577.1"/>
    </source>
</evidence>
<dbReference type="GO" id="GO:0006979">
    <property type="term" value="P:response to oxidative stress"/>
    <property type="evidence" value="ECO:0007669"/>
    <property type="project" value="TreeGrafter"/>
</dbReference>
<dbReference type="PANTHER" id="PTHR32154">
    <property type="entry name" value="PYRUVATE-FLAVODOXIN OXIDOREDUCTASE-RELATED"/>
    <property type="match status" value="1"/>
</dbReference>
<feature type="domain" description="Pyruvate flavodoxin/ferredoxin oxidoreductase pyrimidine binding" evidence="3">
    <location>
        <begin position="210"/>
        <end position="443"/>
    </location>
</feature>
<dbReference type="Gene3D" id="3.40.50.920">
    <property type="match status" value="1"/>
</dbReference>
<comment type="caution">
    <text evidence="4">The sequence shown here is derived from an EMBL/GenBank/DDBJ whole genome shotgun (WGS) entry which is preliminary data.</text>
</comment>
<evidence type="ECO:0000259" key="2">
    <source>
        <dbReference type="Pfam" id="PF01558"/>
    </source>
</evidence>
<dbReference type="PANTHER" id="PTHR32154:SF20">
    <property type="entry name" value="2-OXOGLUTARATE OXIDOREDUCTASE SUBUNIT KORA"/>
    <property type="match status" value="1"/>
</dbReference>
<accession>A0A7V3RDH7</accession>
<dbReference type="SUPFAM" id="SSF53323">
    <property type="entry name" value="Pyruvate-ferredoxin oxidoreductase, PFOR, domain III"/>
    <property type="match status" value="1"/>
</dbReference>
<protein>
    <submittedName>
        <fullName evidence="4">2-oxoacid:acceptor oxidoreductase subunit alpha</fullName>
    </submittedName>
</protein>
<proteinExistence type="predicted"/>
<dbReference type="SUPFAM" id="SSF52922">
    <property type="entry name" value="TK C-terminal domain-like"/>
    <property type="match status" value="1"/>
</dbReference>
<evidence type="ECO:0000259" key="3">
    <source>
        <dbReference type="Pfam" id="PF01855"/>
    </source>
</evidence>
<feature type="domain" description="Pyruvate/ketoisovalerate oxidoreductase catalytic" evidence="2">
    <location>
        <begin position="17"/>
        <end position="174"/>
    </location>
</feature>
<dbReference type="InterPro" id="IPR029061">
    <property type="entry name" value="THDP-binding"/>
</dbReference>
<dbReference type="FunFam" id="3.40.50.970:FF:000022">
    <property type="entry name" value="2-oxoglutarate ferredoxin oxidoreductase alpha subunit"/>
    <property type="match status" value="1"/>
</dbReference>
<dbReference type="InterPro" id="IPR050722">
    <property type="entry name" value="Pyruvate:ferred/Flavod_OxRd"/>
</dbReference>
<dbReference type="Pfam" id="PF01558">
    <property type="entry name" value="POR"/>
    <property type="match status" value="1"/>
</dbReference>
<dbReference type="InterPro" id="IPR002880">
    <property type="entry name" value="Pyrv_Fd/Flavodoxin_OxRdtase_N"/>
</dbReference>
<keyword evidence="1" id="KW-0560">Oxidoreductase</keyword>
<dbReference type="InterPro" id="IPR009014">
    <property type="entry name" value="Transketo_C/PFOR_II"/>
</dbReference>
<dbReference type="Gene3D" id="3.40.920.10">
    <property type="entry name" value="Pyruvate-ferredoxin oxidoreductase, PFOR, domain III"/>
    <property type="match status" value="1"/>
</dbReference>
<dbReference type="GO" id="GO:0016903">
    <property type="term" value="F:oxidoreductase activity, acting on the aldehyde or oxo group of donors"/>
    <property type="evidence" value="ECO:0007669"/>
    <property type="project" value="InterPro"/>
</dbReference>
<evidence type="ECO:0000256" key="1">
    <source>
        <dbReference type="ARBA" id="ARBA00023002"/>
    </source>
</evidence>
<name>A0A7V3RDH7_9BACT</name>
<dbReference type="AlphaFoldDB" id="A0A7V3RDH7"/>
<dbReference type="InterPro" id="IPR022367">
    <property type="entry name" value="2-oxoacid/accept_OxRdtase_asu"/>
</dbReference>
<dbReference type="NCBIfam" id="TIGR03710">
    <property type="entry name" value="OAFO_sf"/>
    <property type="match status" value="1"/>
</dbReference>
<gene>
    <name evidence="4" type="ORF">ENX73_00425</name>
</gene>
<organism evidence="4">
    <name type="scientific">Mesoaciditoga lauensis</name>
    <dbReference type="NCBI Taxonomy" id="1495039"/>
    <lineage>
        <taxon>Bacteria</taxon>
        <taxon>Thermotogati</taxon>
        <taxon>Thermotogota</taxon>
        <taxon>Thermotogae</taxon>
        <taxon>Mesoaciditogales</taxon>
        <taxon>Mesoaciditogaceae</taxon>
        <taxon>Mesoaciditoga</taxon>
    </lineage>
</organism>
<reference evidence="4" key="1">
    <citation type="journal article" date="2020" name="mSystems">
        <title>Genome- and Community-Level Interaction Insights into Carbon Utilization and Element Cycling Functions of Hydrothermarchaeota in Hydrothermal Sediment.</title>
        <authorList>
            <person name="Zhou Z."/>
            <person name="Liu Y."/>
            <person name="Xu W."/>
            <person name="Pan J."/>
            <person name="Luo Z.H."/>
            <person name="Li M."/>
        </authorList>
    </citation>
    <scope>NUCLEOTIDE SEQUENCE [LARGE SCALE GENOMIC DNA]</scope>
    <source>
        <strain evidence="4">SpSt-966</strain>
    </source>
</reference>
<sequence>MILKRNDEVSIVLCGEAGQGIQTVERFLTRVLKFDGFNVFSTKEYMSRVRGGLNSTEIRVSSSSVRAYVDRIDILVTLKKGSLEHLKKRITGDTLILGEKLNVDDGYAFVEMPFTQIAIEVGDKIFSNTVAVSAIAALLGVSLETIEEYLKKFFVKKGVEVVNKNLLAATKGYELGSGLVKSGKMTVNIKRDLSIKDDLIFDGASAIGLGAIAGGCNFISSYPMTPSTGILTFLSEHSKEFGIVAEQAEDEISAINMAIGAWYAGASAMVTTAGGGFALMVEGVSLAGMIESPIVINLGQRPAPATGLPTRTEQGDLLFALYSGHGEFPKIILAPGTLEDAFNLTRKAFYFADKFQVPVFIMSDQYLVDSYYNVKNVDLPKDEPERFIVKTSKEYRRYSLTENGISPRGIPGFGDGLVDVDSDEHDESGHITEDLDLRVKMVDKRLKKFDSIRSEIVPPEFIGSKNYETLIVGWGSTYPIIKEAVESLGDKKLAFLSPKELYPFHPDVKKYLEKAKKRIIIENNATAQFAKLVKVETGFDFDQKILKYNGLPFSVEEIVSELKKLAGE</sequence>
<dbReference type="Gene3D" id="3.40.50.970">
    <property type="match status" value="1"/>
</dbReference>
<dbReference type="InterPro" id="IPR002869">
    <property type="entry name" value="Pyrv_flavodox_OxRed_cen"/>
</dbReference>
<dbReference type="InterPro" id="IPR019752">
    <property type="entry name" value="Pyrv/ketoisovalerate_OxRed_cat"/>
</dbReference>
<dbReference type="CDD" id="cd07034">
    <property type="entry name" value="TPP_PYR_PFOR_IOR-alpha_like"/>
    <property type="match status" value="1"/>
</dbReference>